<dbReference type="STRING" id="84645.A0A498MFK7"/>
<evidence type="ECO:0000256" key="3">
    <source>
        <dbReference type="ARBA" id="ARBA00023134"/>
    </source>
</evidence>
<gene>
    <name evidence="7" type="ORF">ROHU_026495</name>
    <name evidence="6" type="ORF">ROHU_027853</name>
</gene>
<feature type="domain" description="AIG1-type G" evidence="5">
    <location>
        <begin position="67"/>
        <end position="230"/>
    </location>
</feature>
<evidence type="ECO:0000313" key="7">
    <source>
        <dbReference type="EMBL" id="RXN18024.1"/>
    </source>
</evidence>
<accession>A0A498MFK7</accession>
<evidence type="ECO:0000313" key="6">
    <source>
        <dbReference type="EMBL" id="RXN15787.1"/>
    </source>
</evidence>
<reference evidence="6 8" key="1">
    <citation type="submission" date="2018-03" db="EMBL/GenBank/DDBJ databases">
        <title>Draft genome sequence of Rohu Carp (Labeo rohita).</title>
        <authorList>
            <person name="Das P."/>
            <person name="Kushwaha B."/>
            <person name="Joshi C.G."/>
            <person name="Kumar D."/>
            <person name="Nagpure N.S."/>
            <person name="Sahoo L."/>
            <person name="Das S.P."/>
            <person name="Bit A."/>
            <person name="Patnaik S."/>
            <person name="Meher P.K."/>
            <person name="Jayasankar P."/>
            <person name="Koringa P.G."/>
            <person name="Patel N.V."/>
            <person name="Hinsu A.T."/>
            <person name="Kumar R."/>
            <person name="Pandey M."/>
            <person name="Agarwal S."/>
            <person name="Srivastava S."/>
            <person name="Singh M."/>
            <person name="Iquebal M.A."/>
            <person name="Jaiswal S."/>
            <person name="Angadi U.B."/>
            <person name="Kumar N."/>
            <person name="Raza M."/>
            <person name="Shah T.M."/>
            <person name="Rai A."/>
            <person name="Jena J.K."/>
        </authorList>
    </citation>
    <scope>NUCLEOTIDE SEQUENCE [LARGE SCALE GENOMIC DNA]</scope>
    <source>
        <strain evidence="6">DASCIFA01</strain>
        <tissue evidence="6">Testis</tissue>
    </source>
</reference>
<comment type="similarity">
    <text evidence="1">Belongs to the TRAFAC class TrmE-Era-EngA-EngB-Septin-like GTPase superfamily. AIG1/Toc34/Toc159-like paraseptin GTPase family. IAN subfamily.</text>
</comment>
<dbReference type="InterPro" id="IPR027417">
    <property type="entry name" value="P-loop_NTPase"/>
</dbReference>
<sequence>MPSGQPTSSSYNSYSKASTTSAPDLGSAAALIQDHSLAIVLFGNSTSVQFQHDNILLGEIQPNIENAEISRTVPLQMKISGHHISVINMIGLHETALDLDPLADQLVNQNEIITFIFVVRLGQLTDADKMGLEWLQRVFGDRVLQFVMILFTYESEEESDSIIDDLKQNSALERLIEKCGGRYHTCNMNMKSQSEMRDLMNRIEHLFIDNKQQHYTSEMYNTALRERRCAKQNMSKCPGLDGNVVEKECPLVDDQDPPAGGHDITSHHPDTPRQKKSLGGKRIRGRDRGAGDGGGSGNRGGTGSQGGAGAAGNQSCTGCQGGAGEAESQSGAGTAEQARVELKILTAEQTGPKIPTAEQRTTTAVHEEPKIPTGE</sequence>
<keyword evidence="3" id="KW-0342">GTP-binding</keyword>
<comment type="caution">
    <text evidence="6">The sequence shown here is derived from an EMBL/GenBank/DDBJ whole genome shotgun (WGS) entry which is preliminary data.</text>
</comment>
<organism evidence="6 8">
    <name type="scientific">Labeo rohita</name>
    <name type="common">Indian major carp</name>
    <name type="synonym">Cyprinus rohita</name>
    <dbReference type="NCBI Taxonomy" id="84645"/>
    <lineage>
        <taxon>Eukaryota</taxon>
        <taxon>Metazoa</taxon>
        <taxon>Chordata</taxon>
        <taxon>Craniata</taxon>
        <taxon>Vertebrata</taxon>
        <taxon>Euteleostomi</taxon>
        <taxon>Actinopterygii</taxon>
        <taxon>Neopterygii</taxon>
        <taxon>Teleostei</taxon>
        <taxon>Ostariophysi</taxon>
        <taxon>Cypriniformes</taxon>
        <taxon>Cyprinidae</taxon>
        <taxon>Labeoninae</taxon>
        <taxon>Labeonini</taxon>
        <taxon>Labeo</taxon>
    </lineage>
</organism>
<feature type="region of interest" description="Disordered" evidence="4">
    <location>
        <begin position="250"/>
        <end position="375"/>
    </location>
</feature>
<dbReference type="Pfam" id="PF04548">
    <property type="entry name" value="AIG1"/>
    <property type="match status" value="1"/>
</dbReference>
<keyword evidence="2" id="KW-0547">Nucleotide-binding</keyword>
<dbReference type="PANTHER" id="PTHR10903">
    <property type="entry name" value="GTPASE, IMAP FAMILY MEMBER-RELATED"/>
    <property type="match status" value="1"/>
</dbReference>
<feature type="compositionally biased region" description="Basic and acidic residues" evidence="4">
    <location>
        <begin position="365"/>
        <end position="375"/>
    </location>
</feature>
<dbReference type="AlphaFoldDB" id="A0A498MFK7"/>
<dbReference type="InterPro" id="IPR006703">
    <property type="entry name" value="G_AIG1"/>
</dbReference>
<protein>
    <submittedName>
        <fullName evidence="6">Interferon-induced very large GTPase 1-like protein</fullName>
    </submittedName>
</protein>
<proteinExistence type="inferred from homology"/>
<dbReference type="InterPro" id="IPR045058">
    <property type="entry name" value="GIMA/IAN/Toc"/>
</dbReference>
<dbReference type="PANTHER" id="PTHR10903:SF188">
    <property type="entry name" value="GTPASE IMAP FAMILY MEMBER 2-LIKE-RELATED"/>
    <property type="match status" value="1"/>
</dbReference>
<name>A0A498MFK7_LABRO</name>
<feature type="compositionally biased region" description="Gly residues" evidence="4">
    <location>
        <begin position="291"/>
        <end position="310"/>
    </location>
</feature>
<feature type="compositionally biased region" description="Basic residues" evidence="4">
    <location>
        <begin position="274"/>
        <end position="285"/>
    </location>
</feature>
<evidence type="ECO:0000256" key="1">
    <source>
        <dbReference type="ARBA" id="ARBA00008535"/>
    </source>
</evidence>
<dbReference type="GO" id="GO:0005525">
    <property type="term" value="F:GTP binding"/>
    <property type="evidence" value="ECO:0007669"/>
    <property type="project" value="UniProtKB-KW"/>
</dbReference>
<evidence type="ECO:0000256" key="2">
    <source>
        <dbReference type="ARBA" id="ARBA00022741"/>
    </source>
</evidence>
<dbReference type="EMBL" id="QBIY01012828">
    <property type="protein sequence ID" value="RXN15787.1"/>
    <property type="molecule type" value="Genomic_DNA"/>
</dbReference>
<feature type="compositionally biased region" description="Basic and acidic residues" evidence="4">
    <location>
        <begin position="264"/>
        <end position="273"/>
    </location>
</feature>
<dbReference type="EMBL" id="QBIY01012729">
    <property type="protein sequence ID" value="RXN18024.1"/>
    <property type="molecule type" value="Genomic_DNA"/>
</dbReference>
<keyword evidence="8" id="KW-1185">Reference proteome</keyword>
<dbReference type="Gene3D" id="3.40.50.300">
    <property type="entry name" value="P-loop containing nucleotide triphosphate hydrolases"/>
    <property type="match status" value="1"/>
</dbReference>
<evidence type="ECO:0000256" key="4">
    <source>
        <dbReference type="SAM" id="MobiDB-lite"/>
    </source>
</evidence>
<dbReference type="Proteomes" id="UP000290572">
    <property type="component" value="Unassembled WGS sequence"/>
</dbReference>
<evidence type="ECO:0000259" key="5">
    <source>
        <dbReference type="Pfam" id="PF04548"/>
    </source>
</evidence>
<evidence type="ECO:0000313" key="8">
    <source>
        <dbReference type="Proteomes" id="UP000290572"/>
    </source>
</evidence>